<evidence type="ECO:0000313" key="1">
    <source>
        <dbReference type="EMBL" id="KAL3839073.1"/>
    </source>
</evidence>
<gene>
    <name evidence="1" type="ORF">ACJIZ3_023664</name>
</gene>
<comment type="caution">
    <text evidence="1">The sequence shown here is derived from an EMBL/GenBank/DDBJ whole genome shotgun (WGS) entry which is preliminary data.</text>
</comment>
<dbReference type="EMBL" id="JBJXBP010000003">
    <property type="protein sequence ID" value="KAL3839073.1"/>
    <property type="molecule type" value="Genomic_DNA"/>
</dbReference>
<dbReference type="Proteomes" id="UP001634393">
    <property type="component" value="Unassembled WGS sequence"/>
</dbReference>
<keyword evidence="2" id="KW-1185">Reference proteome</keyword>
<dbReference type="AlphaFoldDB" id="A0ABD3TSM3"/>
<sequence>MAALGNMDVNILQSEKIKYYFRTNDRLFQTTFIGKNIMTCFLKICLPITILSDLTHTEISIAKKFDTNLYQQRSILSWNIKSLNVNFLQTTFRKISDKQSPQMIIIDEGYDGSIYAQLNGSCTGFWIVWRQRSITLLPVKMSEPVFSFALM</sequence>
<organism evidence="1 2">
    <name type="scientific">Penstemon smallii</name>
    <dbReference type="NCBI Taxonomy" id="265156"/>
    <lineage>
        <taxon>Eukaryota</taxon>
        <taxon>Viridiplantae</taxon>
        <taxon>Streptophyta</taxon>
        <taxon>Embryophyta</taxon>
        <taxon>Tracheophyta</taxon>
        <taxon>Spermatophyta</taxon>
        <taxon>Magnoliopsida</taxon>
        <taxon>eudicotyledons</taxon>
        <taxon>Gunneridae</taxon>
        <taxon>Pentapetalae</taxon>
        <taxon>asterids</taxon>
        <taxon>lamiids</taxon>
        <taxon>Lamiales</taxon>
        <taxon>Plantaginaceae</taxon>
        <taxon>Cheloneae</taxon>
        <taxon>Penstemon</taxon>
    </lineage>
</organism>
<name>A0ABD3TSM3_9LAMI</name>
<reference evidence="1 2" key="1">
    <citation type="submission" date="2024-12" db="EMBL/GenBank/DDBJ databases">
        <title>The unique morphological basis and parallel evolutionary history of personate flowers in Penstemon.</title>
        <authorList>
            <person name="Depatie T.H."/>
            <person name="Wessinger C.A."/>
        </authorList>
    </citation>
    <scope>NUCLEOTIDE SEQUENCE [LARGE SCALE GENOMIC DNA]</scope>
    <source>
        <strain evidence="1">WTNN_2</strain>
        <tissue evidence="1">Leaf</tissue>
    </source>
</reference>
<proteinExistence type="predicted"/>
<evidence type="ECO:0000313" key="2">
    <source>
        <dbReference type="Proteomes" id="UP001634393"/>
    </source>
</evidence>
<protein>
    <submittedName>
        <fullName evidence="1">Uncharacterized protein</fullName>
    </submittedName>
</protein>
<accession>A0ABD3TSM3</accession>